<reference evidence="2" key="1">
    <citation type="submission" date="2021-03" db="EMBL/GenBank/DDBJ databases">
        <authorList>
            <person name="Tagirdzhanova G."/>
        </authorList>
    </citation>
    <scope>NUCLEOTIDE SEQUENCE</scope>
</reference>
<proteinExistence type="predicted"/>
<feature type="chain" id="PRO_5034706798" evidence="1">
    <location>
        <begin position="16"/>
        <end position="117"/>
    </location>
</feature>
<organism evidence="2 3">
    <name type="scientific">Alectoria fallacina</name>
    <dbReference type="NCBI Taxonomy" id="1903189"/>
    <lineage>
        <taxon>Eukaryota</taxon>
        <taxon>Fungi</taxon>
        <taxon>Dikarya</taxon>
        <taxon>Ascomycota</taxon>
        <taxon>Pezizomycotina</taxon>
        <taxon>Lecanoromycetes</taxon>
        <taxon>OSLEUM clade</taxon>
        <taxon>Lecanoromycetidae</taxon>
        <taxon>Lecanorales</taxon>
        <taxon>Lecanorineae</taxon>
        <taxon>Parmeliaceae</taxon>
        <taxon>Alectoria</taxon>
    </lineage>
</organism>
<protein>
    <submittedName>
        <fullName evidence="2">Uncharacterized protein</fullName>
    </submittedName>
</protein>
<evidence type="ECO:0000313" key="2">
    <source>
        <dbReference type="EMBL" id="CAF9904989.1"/>
    </source>
</evidence>
<name>A0A8H3I977_9LECA</name>
<dbReference type="EMBL" id="CAJPDR010000009">
    <property type="protein sequence ID" value="CAF9904989.1"/>
    <property type="molecule type" value="Genomic_DNA"/>
</dbReference>
<sequence>MAIVHFLLFVMACRATDLYNREKKRRNKAGKHMELPAYPFNESQEPIVGISSPHELDTRKSQSSKGGCAWVSEVGSGQDHDCVAELEYGRKHCLVDDCDSAQKAPSYGGSKVLGGET</sequence>
<comment type="caution">
    <text evidence="2">The sequence shown here is derived from an EMBL/GenBank/DDBJ whole genome shotgun (WGS) entry which is preliminary data.</text>
</comment>
<gene>
    <name evidence="2" type="ORF">ALECFALPRED_010653</name>
</gene>
<feature type="signal peptide" evidence="1">
    <location>
        <begin position="1"/>
        <end position="15"/>
    </location>
</feature>
<dbReference type="AlphaFoldDB" id="A0A8H3I977"/>
<keyword evidence="3" id="KW-1185">Reference proteome</keyword>
<evidence type="ECO:0000256" key="1">
    <source>
        <dbReference type="SAM" id="SignalP"/>
    </source>
</evidence>
<evidence type="ECO:0000313" key="3">
    <source>
        <dbReference type="Proteomes" id="UP000664203"/>
    </source>
</evidence>
<keyword evidence="1" id="KW-0732">Signal</keyword>
<accession>A0A8H3I977</accession>
<dbReference type="Proteomes" id="UP000664203">
    <property type="component" value="Unassembled WGS sequence"/>
</dbReference>